<sequence>MVRFDSKVLLGGLRKQPLLSDSAFSTIKYLCKAGARVILVSSWDETCNLKIITVDSVAEFLSSMLELKVLPVKFVTGVVLSDMEAWKQSDVLLLDNLFRFKEESANCKAFAKQLSSGIDIFVNDDFSQSHKILASTVGIASFCNACIAGFYFEEGLRQLEKISTTSKKPYFAIIGGGNLVDKAPAIRVLATICDGLIFVGNMAFEIMHTVGLPVPMNMVGRTAVNFKEALSVVQFIQSRNIPIILPKDFLCMNNLDPEKWDIFSADCHLDGWQPVDLGPESLKELTSLVSKCKKILWIGTVKFGSSSEITIEASKLAAVLDSLKQRNSDIIVVGKMACQVLLGKTSLSADCMIENASVVWEFLKGRKLPGLMALDRAYPFEIHWDLVYDDPTQPLVVDIGSGNGLFLFGMARMRKDLNFLGLEINEKLVNHCLDHVSQSSLKNGYFIRTNATSTFRTIITSYPGKLVLVTIQCPNPDFNKPEYRWRMLQRSLVEAIADLLASGGKVFLQSDVEAVAVRMKNEFIKYGKGQLKVTYEPWGGLSHEGEWLSENPFGVRSDWERRVLDRDAPMYRLLLSKSASTG</sequence>
<evidence type="ECO:0000313" key="1">
    <source>
        <dbReference type="EMBL" id="KAI5665271.1"/>
    </source>
</evidence>
<keyword evidence="2" id="KW-1185">Reference proteome</keyword>
<comment type="caution">
    <text evidence="1">The sequence shown here is derived from an EMBL/GenBank/DDBJ whole genome shotgun (WGS) entry which is preliminary data.</text>
</comment>
<protein>
    <submittedName>
        <fullName evidence="1">Uncharacterized protein</fullName>
    </submittedName>
</protein>
<gene>
    <name evidence="1" type="ORF">M9H77_24594</name>
</gene>
<organism evidence="1 2">
    <name type="scientific">Catharanthus roseus</name>
    <name type="common">Madagascar periwinkle</name>
    <name type="synonym">Vinca rosea</name>
    <dbReference type="NCBI Taxonomy" id="4058"/>
    <lineage>
        <taxon>Eukaryota</taxon>
        <taxon>Viridiplantae</taxon>
        <taxon>Streptophyta</taxon>
        <taxon>Embryophyta</taxon>
        <taxon>Tracheophyta</taxon>
        <taxon>Spermatophyta</taxon>
        <taxon>Magnoliopsida</taxon>
        <taxon>eudicotyledons</taxon>
        <taxon>Gunneridae</taxon>
        <taxon>Pentapetalae</taxon>
        <taxon>asterids</taxon>
        <taxon>lamiids</taxon>
        <taxon>Gentianales</taxon>
        <taxon>Apocynaceae</taxon>
        <taxon>Rauvolfioideae</taxon>
        <taxon>Vinceae</taxon>
        <taxon>Catharanthinae</taxon>
        <taxon>Catharanthus</taxon>
    </lineage>
</organism>
<dbReference type="EMBL" id="CM044705">
    <property type="protein sequence ID" value="KAI5665271.1"/>
    <property type="molecule type" value="Genomic_DNA"/>
</dbReference>
<reference evidence="2" key="1">
    <citation type="journal article" date="2023" name="Nat. Plants">
        <title>Single-cell RNA sequencing provides a high-resolution roadmap for understanding the multicellular compartmentation of specialized metabolism.</title>
        <authorList>
            <person name="Sun S."/>
            <person name="Shen X."/>
            <person name="Li Y."/>
            <person name="Li Y."/>
            <person name="Wang S."/>
            <person name="Li R."/>
            <person name="Zhang H."/>
            <person name="Shen G."/>
            <person name="Guo B."/>
            <person name="Wei J."/>
            <person name="Xu J."/>
            <person name="St-Pierre B."/>
            <person name="Chen S."/>
            <person name="Sun C."/>
        </authorList>
    </citation>
    <scope>NUCLEOTIDE SEQUENCE [LARGE SCALE GENOMIC DNA]</scope>
</reference>
<evidence type="ECO:0000313" key="2">
    <source>
        <dbReference type="Proteomes" id="UP001060085"/>
    </source>
</evidence>
<accession>A0ACC0AXC7</accession>
<proteinExistence type="predicted"/>
<dbReference type="Proteomes" id="UP001060085">
    <property type="component" value="Linkage Group LG05"/>
</dbReference>
<name>A0ACC0AXC7_CATRO</name>